<evidence type="ECO:0000313" key="2">
    <source>
        <dbReference type="Proteomes" id="UP000821845"/>
    </source>
</evidence>
<name>A0ACB7SPP0_HYAAI</name>
<keyword evidence="2" id="KW-1185">Reference proteome</keyword>
<organism evidence="1 2">
    <name type="scientific">Hyalomma asiaticum</name>
    <name type="common">Tick</name>
    <dbReference type="NCBI Taxonomy" id="266040"/>
    <lineage>
        <taxon>Eukaryota</taxon>
        <taxon>Metazoa</taxon>
        <taxon>Ecdysozoa</taxon>
        <taxon>Arthropoda</taxon>
        <taxon>Chelicerata</taxon>
        <taxon>Arachnida</taxon>
        <taxon>Acari</taxon>
        <taxon>Parasitiformes</taxon>
        <taxon>Ixodida</taxon>
        <taxon>Ixodoidea</taxon>
        <taxon>Ixodidae</taxon>
        <taxon>Hyalomminae</taxon>
        <taxon>Hyalomma</taxon>
    </lineage>
</organism>
<accession>A0ACB7SPP0</accession>
<dbReference type="Proteomes" id="UP000821845">
    <property type="component" value="Chromosome 3"/>
</dbReference>
<reference evidence="1" key="1">
    <citation type="submission" date="2020-05" db="EMBL/GenBank/DDBJ databases">
        <title>Large-scale comparative analyses of tick genomes elucidate their genetic diversity and vector capacities.</title>
        <authorList>
            <person name="Jia N."/>
            <person name="Wang J."/>
            <person name="Shi W."/>
            <person name="Du L."/>
            <person name="Sun Y."/>
            <person name="Zhan W."/>
            <person name="Jiang J."/>
            <person name="Wang Q."/>
            <person name="Zhang B."/>
            <person name="Ji P."/>
            <person name="Sakyi L.B."/>
            <person name="Cui X."/>
            <person name="Yuan T."/>
            <person name="Jiang B."/>
            <person name="Yang W."/>
            <person name="Lam T.T.-Y."/>
            <person name="Chang Q."/>
            <person name="Ding S."/>
            <person name="Wang X."/>
            <person name="Zhu J."/>
            <person name="Ruan X."/>
            <person name="Zhao L."/>
            <person name="Wei J."/>
            <person name="Que T."/>
            <person name="Du C."/>
            <person name="Cheng J."/>
            <person name="Dai P."/>
            <person name="Han X."/>
            <person name="Huang E."/>
            <person name="Gao Y."/>
            <person name="Liu J."/>
            <person name="Shao H."/>
            <person name="Ye R."/>
            <person name="Li L."/>
            <person name="Wei W."/>
            <person name="Wang X."/>
            <person name="Wang C."/>
            <person name="Yang T."/>
            <person name="Huo Q."/>
            <person name="Li W."/>
            <person name="Guo W."/>
            <person name="Chen H."/>
            <person name="Zhou L."/>
            <person name="Ni X."/>
            <person name="Tian J."/>
            <person name="Zhou Y."/>
            <person name="Sheng Y."/>
            <person name="Liu T."/>
            <person name="Pan Y."/>
            <person name="Xia L."/>
            <person name="Li J."/>
            <person name="Zhao F."/>
            <person name="Cao W."/>
        </authorList>
    </citation>
    <scope>NUCLEOTIDE SEQUENCE</scope>
    <source>
        <strain evidence="1">Hyas-2018</strain>
    </source>
</reference>
<protein>
    <submittedName>
        <fullName evidence="1">Uncharacterized protein</fullName>
    </submittedName>
</protein>
<comment type="caution">
    <text evidence="1">The sequence shown here is derived from an EMBL/GenBank/DDBJ whole genome shotgun (WGS) entry which is preliminary data.</text>
</comment>
<dbReference type="EMBL" id="CM023483">
    <property type="protein sequence ID" value="KAH6935748.1"/>
    <property type="molecule type" value="Genomic_DNA"/>
</dbReference>
<evidence type="ECO:0000313" key="1">
    <source>
        <dbReference type="EMBL" id="KAH6935748.1"/>
    </source>
</evidence>
<gene>
    <name evidence="1" type="ORF">HPB50_009237</name>
</gene>
<sequence>MTRVVEVLAAVRLVNIQLQKWCNRTRLRFIDLRKGWSDQIMSKNGTHYSPEGFVFVANRISTEAQLFLDQRHRRIHLRPRAKQPDRRYRAAYPKRKCSQQTDAATNQLQCSPAQAQMTQPQLPMTAPPILIHPLPGIFPWNAELVLPAMYHSVGELVKHHLMLATQASP</sequence>
<proteinExistence type="predicted"/>